<dbReference type="InterPro" id="IPR013520">
    <property type="entry name" value="Ribonucl_H"/>
</dbReference>
<evidence type="ECO:0000313" key="10">
    <source>
        <dbReference type="EMBL" id="KAF9792243.1"/>
    </source>
</evidence>
<dbReference type="Proteomes" id="UP000736335">
    <property type="component" value="Unassembled WGS sequence"/>
</dbReference>
<dbReference type="OrthoDB" id="16516at2759"/>
<evidence type="ECO:0000256" key="6">
    <source>
        <dbReference type="ARBA" id="ARBA00022723"/>
    </source>
</evidence>
<keyword evidence="3" id="KW-0853">WD repeat</keyword>
<dbReference type="InterPro" id="IPR036397">
    <property type="entry name" value="RNaseH_sf"/>
</dbReference>
<keyword evidence="7 10" id="KW-0378">Hydrolase</keyword>
<dbReference type="CDD" id="cd06143">
    <property type="entry name" value="PAN2_exo"/>
    <property type="match status" value="1"/>
</dbReference>
<evidence type="ECO:0000256" key="4">
    <source>
        <dbReference type="ARBA" id="ARBA00022664"/>
    </source>
</evidence>
<dbReference type="InterPro" id="IPR030843">
    <property type="entry name" value="PAN2"/>
</dbReference>
<accession>A0A9P6LCE9</accession>
<dbReference type="Gene3D" id="3.30.420.10">
    <property type="entry name" value="Ribonuclease H-like superfamily/Ribonuclease H"/>
    <property type="match status" value="1"/>
</dbReference>
<dbReference type="InterPro" id="IPR012337">
    <property type="entry name" value="RNaseH-like_sf"/>
</dbReference>
<dbReference type="GO" id="GO:0046872">
    <property type="term" value="F:metal ion binding"/>
    <property type="evidence" value="ECO:0007669"/>
    <property type="project" value="UniProtKB-KW"/>
</dbReference>
<dbReference type="InterPro" id="IPR048841">
    <property type="entry name" value="PAN2_N"/>
</dbReference>
<dbReference type="PROSITE" id="PS50235">
    <property type="entry name" value="USP_3"/>
    <property type="match status" value="1"/>
</dbReference>
<gene>
    <name evidence="10" type="ORF">BJ322DRAFT_1149883</name>
</gene>
<dbReference type="SUPFAM" id="SSF53098">
    <property type="entry name" value="Ribonuclease H-like"/>
    <property type="match status" value="1"/>
</dbReference>
<reference evidence="10" key="1">
    <citation type="journal article" date="2020" name="Nat. Commun.">
        <title>Large-scale genome sequencing of mycorrhizal fungi provides insights into the early evolution of symbiotic traits.</title>
        <authorList>
            <person name="Miyauchi S."/>
            <person name="Kiss E."/>
            <person name="Kuo A."/>
            <person name="Drula E."/>
            <person name="Kohler A."/>
            <person name="Sanchez-Garcia M."/>
            <person name="Morin E."/>
            <person name="Andreopoulos B."/>
            <person name="Barry K.W."/>
            <person name="Bonito G."/>
            <person name="Buee M."/>
            <person name="Carver A."/>
            <person name="Chen C."/>
            <person name="Cichocki N."/>
            <person name="Clum A."/>
            <person name="Culley D."/>
            <person name="Crous P.W."/>
            <person name="Fauchery L."/>
            <person name="Girlanda M."/>
            <person name="Hayes R.D."/>
            <person name="Keri Z."/>
            <person name="LaButti K."/>
            <person name="Lipzen A."/>
            <person name="Lombard V."/>
            <person name="Magnuson J."/>
            <person name="Maillard F."/>
            <person name="Murat C."/>
            <person name="Nolan M."/>
            <person name="Ohm R.A."/>
            <person name="Pangilinan J."/>
            <person name="Pereira M.F."/>
            <person name="Perotto S."/>
            <person name="Peter M."/>
            <person name="Pfister S."/>
            <person name="Riley R."/>
            <person name="Sitrit Y."/>
            <person name="Stielow J.B."/>
            <person name="Szollosi G."/>
            <person name="Zifcakova L."/>
            <person name="Stursova M."/>
            <person name="Spatafora J.W."/>
            <person name="Tedersoo L."/>
            <person name="Vaario L.M."/>
            <person name="Yamada A."/>
            <person name="Yan M."/>
            <person name="Wang P."/>
            <person name="Xu J."/>
            <person name="Bruns T."/>
            <person name="Baldrian P."/>
            <person name="Vilgalys R."/>
            <person name="Dunand C."/>
            <person name="Henrissat B."/>
            <person name="Grigoriev I.V."/>
            <person name="Hibbett D."/>
            <person name="Nagy L.G."/>
            <person name="Martin F.M."/>
        </authorList>
    </citation>
    <scope>NUCLEOTIDE SEQUENCE</scope>
    <source>
        <strain evidence="10">UH-Tt-Lm1</strain>
    </source>
</reference>
<dbReference type="HAMAP" id="MF_03182">
    <property type="entry name" value="PAN2"/>
    <property type="match status" value="1"/>
</dbReference>
<keyword evidence="8" id="KW-0269">Exonuclease</keyword>
<dbReference type="GO" id="GO:0031251">
    <property type="term" value="C:PAN complex"/>
    <property type="evidence" value="ECO:0007669"/>
    <property type="project" value="InterPro"/>
</dbReference>
<dbReference type="EMBL" id="WIUZ02000001">
    <property type="protein sequence ID" value="KAF9792243.1"/>
    <property type="molecule type" value="Genomic_DNA"/>
</dbReference>
<reference evidence="10" key="2">
    <citation type="submission" date="2020-11" db="EMBL/GenBank/DDBJ databases">
        <authorList>
            <consortium name="DOE Joint Genome Institute"/>
            <person name="Kuo A."/>
            <person name="Miyauchi S."/>
            <person name="Kiss E."/>
            <person name="Drula E."/>
            <person name="Kohler A."/>
            <person name="Sanchez-Garcia M."/>
            <person name="Andreopoulos B."/>
            <person name="Barry K.W."/>
            <person name="Bonito G."/>
            <person name="Buee M."/>
            <person name="Carver A."/>
            <person name="Chen C."/>
            <person name="Cichocki N."/>
            <person name="Clum A."/>
            <person name="Culley D."/>
            <person name="Crous P.W."/>
            <person name="Fauchery L."/>
            <person name="Girlanda M."/>
            <person name="Hayes R."/>
            <person name="Keri Z."/>
            <person name="Labutti K."/>
            <person name="Lipzen A."/>
            <person name="Lombard V."/>
            <person name="Magnuson J."/>
            <person name="Maillard F."/>
            <person name="Morin E."/>
            <person name="Murat C."/>
            <person name="Nolan M."/>
            <person name="Ohm R."/>
            <person name="Pangilinan J."/>
            <person name="Pereira M."/>
            <person name="Perotto S."/>
            <person name="Peter M."/>
            <person name="Riley R."/>
            <person name="Sitrit Y."/>
            <person name="Stielow B."/>
            <person name="Szollosi G."/>
            <person name="Zifcakova L."/>
            <person name="Stursova M."/>
            <person name="Spatafora J.W."/>
            <person name="Tedersoo L."/>
            <person name="Vaario L.-M."/>
            <person name="Yamada A."/>
            <person name="Yan M."/>
            <person name="Wang P."/>
            <person name="Xu J."/>
            <person name="Bruns T."/>
            <person name="Baldrian P."/>
            <person name="Vilgalys R."/>
            <person name="Henrissat B."/>
            <person name="Grigoriev I.V."/>
            <person name="Hibbett D."/>
            <person name="Nagy L.G."/>
            <person name="Martin F.M."/>
        </authorList>
    </citation>
    <scope>NUCLEOTIDE SEQUENCE</scope>
    <source>
        <strain evidence="10">UH-Tt-Lm1</strain>
    </source>
</reference>
<keyword evidence="6" id="KW-0479">Metal-binding</keyword>
<dbReference type="GO" id="GO:0006397">
    <property type="term" value="P:mRNA processing"/>
    <property type="evidence" value="ECO:0007669"/>
    <property type="project" value="UniProtKB-KW"/>
</dbReference>
<comment type="caution">
    <text evidence="10">The sequence shown here is derived from an EMBL/GenBank/DDBJ whole genome shotgun (WGS) entry which is preliminary data.</text>
</comment>
<dbReference type="InterPro" id="IPR038765">
    <property type="entry name" value="Papain-like_cys_pep_sf"/>
</dbReference>
<evidence type="ECO:0000259" key="9">
    <source>
        <dbReference type="PROSITE" id="PS50235"/>
    </source>
</evidence>
<protein>
    <submittedName>
        <fullName evidence="10">Ubiquitin carboxyl-terminal hydrolase-domain-containing protein</fullName>
    </submittedName>
</protein>
<dbReference type="Pfam" id="PF13423">
    <property type="entry name" value="UCH_1"/>
    <property type="match status" value="1"/>
</dbReference>
<evidence type="ECO:0000256" key="3">
    <source>
        <dbReference type="ARBA" id="ARBA00022574"/>
    </source>
</evidence>
<keyword evidence="2" id="KW-0963">Cytoplasm</keyword>
<name>A0A9P6LCE9_9AGAM</name>
<keyword evidence="5" id="KW-0540">Nuclease</keyword>
<dbReference type="SUPFAM" id="SSF50978">
    <property type="entry name" value="WD40 repeat-like"/>
    <property type="match status" value="1"/>
</dbReference>
<evidence type="ECO:0000256" key="7">
    <source>
        <dbReference type="ARBA" id="ARBA00022801"/>
    </source>
</evidence>
<evidence type="ECO:0000256" key="1">
    <source>
        <dbReference type="ARBA" id="ARBA00004496"/>
    </source>
</evidence>
<dbReference type="GO" id="GO:0003676">
    <property type="term" value="F:nucleic acid binding"/>
    <property type="evidence" value="ECO:0007669"/>
    <property type="project" value="InterPro"/>
</dbReference>
<dbReference type="SMART" id="SM00479">
    <property type="entry name" value="EXOIII"/>
    <property type="match status" value="1"/>
</dbReference>
<evidence type="ECO:0000256" key="8">
    <source>
        <dbReference type="ARBA" id="ARBA00022839"/>
    </source>
</evidence>
<dbReference type="Pfam" id="PF00929">
    <property type="entry name" value="RNase_T"/>
    <property type="match status" value="1"/>
</dbReference>
<dbReference type="SUPFAM" id="SSF54001">
    <property type="entry name" value="Cysteine proteinases"/>
    <property type="match status" value="1"/>
</dbReference>
<dbReference type="FunFam" id="3.30.420.10:FF:000028">
    <property type="entry name" value="PAN2-PAN3 deadenylation complex catalytic subunit PAN2"/>
    <property type="match status" value="1"/>
</dbReference>
<feature type="domain" description="USP" evidence="9">
    <location>
        <begin position="461"/>
        <end position="813"/>
    </location>
</feature>
<evidence type="ECO:0000313" key="11">
    <source>
        <dbReference type="Proteomes" id="UP000736335"/>
    </source>
</evidence>
<evidence type="ECO:0000256" key="5">
    <source>
        <dbReference type="ARBA" id="ARBA00022722"/>
    </source>
</evidence>
<dbReference type="InterPro" id="IPR028881">
    <property type="entry name" value="PAN2_UCH_dom"/>
</dbReference>
<dbReference type="AlphaFoldDB" id="A0A9P6LCE9"/>
<feature type="non-terminal residue" evidence="10">
    <location>
        <position position="1128"/>
    </location>
</feature>
<sequence>QPITSLAFDPVSDILWTGSSSGAVVAYCTPQAIRGVSFPVGGGQPVQKLVAGDNYVRACGLAGQGVGSWTKGGVNKWYFRSVQSTTSFSNASGTTRGLAVATDAQELIYLNELTGDEIRRASVSGIINHLHFSHSLLLAGSSDGYIRSYDIRNPSRGTDSAENSVYAHGGGVQGIQSSGNYVYSIGWGYRQSIPFPDPFVKVYDLRTFRPLPPVPFSDGPAFICTLPKKDTTLVVVSNQGLVNIVDCTDPSVNEFYQLDTHAIISSAAVSPTGAYLAFGDQSGIINILTAVEEDSEQTPFNGFAEGQPINWADPAEELPDIDWTDSTPLNAVGMPHYNALLLSSWTKAFIPNRPKYFPPPEVIPPQILSTMKLNENIAYAPVPKELRGRRNMVADIKKDRGARFRSGKKADASVFTIPDADAILSGEIGEIPRVYRRVEIEYSKFGVEDFDFGFYNKTSYSGLETHILNSYTNSVVQAMHYVYPIRRLAKSHITLNCPREHCLLCEFGFVVRMLEDAKGINCQASNFCKTVGVLAHGTLSRKGLIELVDYGRMPAGTDYAQIIQSFHRFFVDHLVAEGDMAPSNPAIVPDLESYSPPPFTQLVGISVKTDTMCLGCHDTRTKHNMMHILDMVYPRFPIGKTGISDPSVDLNTIIQDSLLREVTYKATCASCRRVSTFESRRSLSTKDLPPVLAVNTAVFDQENIKFWLDAKKRRFLTQSIRLHGQIDGVDDPEVAVYELRSLVVQVVTRQRNSHLVAIVKVPGSEEDPEHTSPWFVFNDFAVRNVSEEEALNFPDLWKASPSAVPAVLYLERVDVREKINFDALPEEIDTSVLSRDSNISLARDIGRIKHDLLHPNELPRAGMLVAIDAEFVSMQQEETEFRSDGTKKVIRPARLSLARVSVLRGDGAKAGVPFIDDHIHTSEMIVDYLTEWSGIKYGDLDPHLSPHTLTPLKIVYKKLRTLVDRGCIFIGHGLSKDFRIINIFVPPEQVIDTVDLYFIKARQRRLSLKFLTWFILGENIQAETHDSIEDARSALRLYKAYHEFEENGTFDEKLEELYREGKANNWKPPASVSLPAVEAPAPRLVIPGNRFNYVSSATHPTASQQNQSQSFIVPGYGFSAVGWSGQGR</sequence>
<dbReference type="InterPro" id="IPR028889">
    <property type="entry name" value="USP"/>
</dbReference>
<dbReference type="PANTHER" id="PTHR15728">
    <property type="entry name" value="DEADENYLATION COMPLEX CATALYTIC SUBUNIT PAN2"/>
    <property type="match status" value="1"/>
</dbReference>
<evidence type="ECO:0000256" key="2">
    <source>
        <dbReference type="ARBA" id="ARBA00022490"/>
    </source>
</evidence>
<keyword evidence="11" id="KW-1185">Reference proteome</keyword>
<comment type="subcellular location">
    <subcellularLocation>
        <location evidence="1">Cytoplasm</location>
    </subcellularLocation>
</comment>
<keyword evidence="4" id="KW-0507">mRNA processing</keyword>
<dbReference type="InterPro" id="IPR036322">
    <property type="entry name" value="WD40_repeat_dom_sf"/>
</dbReference>
<proteinExistence type="inferred from homology"/>
<dbReference type="GO" id="GO:0000932">
    <property type="term" value="C:P-body"/>
    <property type="evidence" value="ECO:0007669"/>
    <property type="project" value="TreeGrafter"/>
</dbReference>
<organism evidence="10 11">
    <name type="scientific">Thelephora terrestris</name>
    <dbReference type="NCBI Taxonomy" id="56493"/>
    <lineage>
        <taxon>Eukaryota</taxon>
        <taxon>Fungi</taxon>
        <taxon>Dikarya</taxon>
        <taxon>Basidiomycota</taxon>
        <taxon>Agaricomycotina</taxon>
        <taxon>Agaricomycetes</taxon>
        <taxon>Thelephorales</taxon>
        <taxon>Thelephoraceae</taxon>
        <taxon>Thelephora</taxon>
    </lineage>
</organism>
<dbReference type="GO" id="GO:0004535">
    <property type="term" value="F:poly(A)-specific ribonuclease activity"/>
    <property type="evidence" value="ECO:0007669"/>
    <property type="project" value="InterPro"/>
</dbReference>
<dbReference type="InterPro" id="IPR050785">
    <property type="entry name" value="PAN2-PAN3_catalytic_subunit"/>
</dbReference>
<dbReference type="Gene3D" id="2.130.10.10">
    <property type="entry name" value="YVTN repeat-like/Quinoprotein amine dehydrogenase"/>
    <property type="match status" value="1"/>
</dbReference>
<dbReference type="Gene3D" id="3.90.70.10">
    <property type="entry name" value="Cysteine proteinases"/>
    <property type="match status" value="1"/>
</dbReference>
<dbReference type="Pfam" id="PF20770">
    <property type="entry name" value="PAN2_N"/>
    <property type="match status" value="1"/>
</dbReference>
<dbReference type="InterPro" id="IPR015943">
    <property type="entry name" value="WD40/YVTN_repeat-like_dom_sf"/>
</dbReference>
<dbReference type="PANTHER" id="PTHR15728:SF0">
    <property type="entry name" value="PAN2-PAN3 DEADENYLATION COMPLEX CATALYTIC SUBUNIT PAN2"/>
    <property type="match status" value="1"/>
</dbReference>
<dbReference type="GO" id="GO:0000289">
    <property type="term" value="P:nuclear-transcribed mRNA poly(A) tail shortening"/>
    <property type="evidence" value="ECO:0007669"/>
    <property type="project" value="InterPro"/>
</dbReference>